<dbReference type="Gramene" id="PNT66017">
    <property type="protein sequence ID" value="PNT66017"/>
    <property type="gene ID" value="BRADI_3g05863v3"/>
</dbReference>
<proteinExistence type="predicted"/>
<gene>
    <name evidence="1" type="ORF">BRADI_3g05863v3</name>
</gene>
<dbReference type="Proteomes" id="UP000008810">
    <property type="component" value="Chromosome 3"/>
</dbReference>
<organism evidence="1">
    <name type="scientific">Brachypodium distachyon</name>
    <name type="common">Purple false brome</name>
    <name type="synonym">Trachynia distachya</name>
    <dbReference type="NCBI Taxonomy" id="15368"/>
    <lineage>
        <taxon>Eukaryota</taxon>
        <taxon>Viridiplantae</taxon>
        <taxon>Streptophyta</taxon>
        <taxon>Embryophyta</taxon>
        <taxon>Tracheophyta</taxon>
        <taxon>Spermatophyta</taxon>
        <taxon>Magnoliopsida</taxon>
        <taxon>Liliopsida</taxon>
        <taxon>Poales</taxon>
        <taxon>Poaceae</taxon>
        <taxon>BOP clade</taxon>
        <taxon>Pooideae</taxon>
        <taxon>Stipodae</taxon>
        <taxon>Brachypodieae</taxon>
        <taxon>Brachypodium</taxon>
    </lineage>
</organism>
<protein>
    <submittedName>
        <fullName evidence="1 2">Uncharacterized protein</fullName>
    </submittedName>
</protein>
<keyword evidence="3" id="KW-1185">Reference proteome</keyword>
<reference evidence="1" key="2">
    <citation type="submission" date="2017-06" db="EMBL/GenBank/DDBJ databases">
        <title>WGS assembly of Brachypodium distachyon.</title>
        <authorList>
            <consortium name="The International Brachypodium Initiative"/>
            <person name="Lucas S."/>
            <person name="Harmon-Smith M."/>
            <person name="Lail K."/>
            <person name="Tice H."/>
            <person name="Grimwood J."/>
            <person name="Bruce D."/>
            <person name="Barry K."/>
            <person name="Shu S."/>
            <person name="Lindquist E."/>
            <person name="Wang M."/>
            <person name="Pitluck S."/>
            <person name="Vogel J.P."/>
            <person name="Garvin D.F."/>
            <person name="Mockler T.C."/>
            <person name="Schmutz J."/>
            <person name="Rokhsar D."/>
            <person name="Bevan M.W."/>
        </authorList>
    </citation>
    <scope>NUCLEOTIDE SEQUENCE</scope>
    <source>
        <strain evidence="1">Bd21</strain>
    </source>
</reference>
<dbReference type="EnsemblPlants" id="PNT66017">
    <property type="protein sequence ID" value="PNT66017"/>
    <property type="gene ID" value="BRADI_3g05863v3"/>
</dbReference>
<dbReference type="EMBL" id="CM000882">
    <property type="protein sequence ID" value="PNT66017.1"/>
    <property type="molecule type" value="Genomic_DNA"/>
</dbReference>
<dbReference type="InParanoid" id="A0A2K2CVF6"/>
<evidence type="ECO:0000313" key="2">
    <source>
        <dbReference type="EnsemblPlants" id="PNT66017"/>
    </source>
</evidence>
<reference evidence="1 2" key="1">
    <citation type="journal article" date="2010" name="Nature">
        <title>Genome sequencing and analysis of the model grass Brachypodium distachyon.</title>
        <authorList>
            <consortium name="International Brachypodium Initiative"/>
        </authorList>
    </citation>
    <scope>NUCLEOTIDE SEQUENCE [LARGE SCALE GENOMIC DNA]</scope>
    <source>
        <strain evidence="1 2">Bd21</strain>
    </source>
</reference>
<sequence length="57" mass="6229">MKRAFQNSSEQSKGLPELLILSLADEAILSEAVESPAVQDWFNRAAGVGDPMHSSWL</sequence>
<dbReference type="AlphaFoldDB" id="A0A2K2CVF6"/>
<accession>A0A2K2CVF6</accession>
<evidence type="ECO:0000313" key="1">
    <source>
        <dbReference type="EMBL" id="PNT66017.1"/>
    </source>
</evidence>
<name>A0A2K2CVF6_BRADI</name>
<evidence type="ECO:0000313" key="3">
    <source>
        <dbReference type="Proteomes" id="UP000008810"/>
    </source>
</evidence>
<reference evidence="2" key="3">
    <citation type="submission" date="2018-08" db="UniProtKB">
        <authorList>
            <consortium name="EnsemblPlants"/>
        </authorList>
    </citation>
    <scope>IDENTIFICATION</scope>
    <source>
        <strain evidence="2">cv. Bd21</strain>
    </source>
</reference>